<reference evidence="7 8" key="1">
    <citation type="journal article" date="2024" name="Proc. Natl. Acad. Sci. U.S.A.">
        <title>The genetic regulatory architecture and epigenomic basis for age-related changes in rattlesnake venom.</title>
        <authorList>
            <person name="Hogan M.P."/>
            <person name="Holding M.L."/>
            <person name="Nystrom G.S."/>
            <person name="Colston T.J."/>
            <person name="Bartlett D.A."/>
            <person name="Mason A.J."/>
            <person name="Ellsworth S.A."/>
            <person name="Rautsaw R.M."/>
            <person name="Lawrence K.C."/>
            <person name="Strickland J.L."/>
            <person name="He B."/>
            <person name="Fraser P."/>
            <person name="Margres M.J."/>
            <person name="Gilbert D.M."/>
            <person name="Gibbs H.L."/>
            <person name="Parkinson C.L."/>
            <person name="Rokyta D.R."/>
        </authorList>
    </citation>
    <scope>NUCLEOTIDE SEQUENCE [LARGE SCALE GENOMIC DNA]</scope>
    <source>
        <strain evidence="7">DRR0105</strain>
    </source>
</reference>
<dbReference type="SMART" id="SM00409">
    <property type="entry name" value="IG"/>
    <property type="match status" value="4"/>
</dbReference>
<organism evidence="7 8">
    <name type="scientific">Crotalus adamanteus</name>
    <name type="common">Eastern diamondback rattlesnake</name>
    <dbReference type="NCBI Taxonomy" id="8729"/>
    <lineage>
        <taxon>Eukaryota</taxon>
        <taxon>Metazoa</taxon>
        <taxon>Chordata</taxon>
        <taxon>Craniata</taxon>
        <taxon>Vertebrata</taxon>
        <taxon>Euteleostomi</taxon>
        <taxon>Lepidosauria</taxon>
        <taxon>Squamata</taxon>
        <taxon>Bifurcata</taxon>
        <taxon>Unidentata</taxon>
        <taxon>Episquamata</taxon>
        <taxon>Toxicofera</taxon>
        <taxon>Serpentes</taxon>
        <taxon>Colubroidea</taxon>
        <taxon>Viperidae</taxon>
        <taxon>Crotalinae</taxon>
        <taxon>Crotalus</taxon>
    </lineage>
</organism>
<feature type="domain" description="Ig-like" evidence="6">
    <location>
        <begin position="241"/>
        <end position="322"/>
    </location>
</feature>
<sequence length="1347" mass="153357">MTFFCKVLLAFWVLFEGVLAGPWSAWMPEHITAFEGTCVVIPCRFSYPEELRPATIHGIWYFNSPYPKNYPPVVYKSRTNIVHESYAGRSRLLGELNFRNCTLQISRLNPEFTGKYYFRGDLGGYNQYTYPEHCNLEVINKPTIVNPPEVVEGSEVELRCEVPDNCPDMKPVITWMNYENLAEHSVYAQIEEEGGIWSLISILKFLPVRENHGHEVGCKVSYPNTTFEFEGFSTLDVKYPPRILQLNSSVEVLHGSHVFLMCIVDSSPIAMITWLREDEILHEDLAGNLTLYLDNVTHLQDGIYTCVAENIYGKDNHSLALSVLYAPWKPVVNVSVVAIEGEPLTIFCSSQSSPEPTITIFKDKKALAMGIYQNHVELEFESVSHEDDGEYWCTAENQFGQSSTAFNLTVEFAPRILLDSKCTAARDTVKCICAAKANPEAMITFELPTRNVTVNETDREFVYSQKTGYIVTSILTVQREVDSQLYIVCSARNLYGTKNQQLQFHHSNSLMWAKVGPVGAVVAFAILIAVVCYVSQARKKKNNENPGFGQTENPPVVYSGDYRTPGNLEKSEYGRCDKRLLNKREDLGIDYANIDFTKLSTKDKYTLTEELAEYAEIRVNLAGSHKLHFPYGIAKGGARPVENLSEKPRAGEAHFPACSAGGGVCLERRGSLRRTRAMATDKSVAGRGAAWTGASLGEDLRRWAAEEMKLPPGKVPSQKAARRMCSGQCADIWKYIIRHVHHQRTVKKIRGNILWYQQMEKGEGKPSDSESDKERRKHLTQAISRLKEEIQQVDLQIELTQRELVASEVTLETTQEKIRDAKQRSLLLKAYSTRVTAERQQLNKKAAQVKGRLEQLEQKKAKMAVCFGGKHPESRFPISEPEVLRDVQEGCQLRFQFLKTLFENSISGRTPGANEKEMNTTYQYWLSIVERVVSTHPPAHVLSALEHLALQNTMKLQELTDKINIPQDVAALKFHYDSTHLQDVSDSVDKLPSVRVLIQEGWNKCEMLCIQQIPLHAVEKDLLARLEALVKEMHSLLSDGSERSILARAAFEMELRAVRLRGYRDGLLLGCQELEEAVKARYAELQSLQAKRQRILDFRHLVNEKQQHIRALIKGTSFIKSQLRKDQAEIQDFIQKKLLPQAEQVQLETQQLHDRIGREVQHFKTIALPCLLTRQIAGSQPIPAHKLSIHCLSRTAPSENRAFLNVCNGISFPLYKAPEQLLLRMVELKKMLAYLRAQLGSKQRALGNLQHQLDSAPEPDVPSLVREVQSHDQKQAFELLPRIQCLMDQCRCCIERWPEIQATLDAWWEQPGQFVLPHERRHGFTLQQWLERWTLAAKNLQQQQMWL</sequence>
<dbReference type="CDD" id="cd05712">
    <property type="entry name" value="IgV_CD33"/>
    <property type="match status" value="1"/>
</dbReference>
<evidence type="ECO:0000256" key="2">
    <source>
        <dbReference type="ARBA" id="ARBA00023136"/>
    </source>
</evidence>
<dbReference type="InterPro" id="IPR013162">
    <property type="entry name" value="CD80_C2-set"/>
</dbReference>
<feature type="domain" description="Ig-like" evidence="6">
    <location>
        <begin position="142"/>
        <end position="228"/>
    </location>
</feature>
<keyword evidence="8" id="KW-1185">Reference proteome</keyword>
<accession>A0AAW1AX64</accession>
<dbReference type="GO" id="GO:0016020">
    <property type="term" value="C:membrane"/>
    <property type="evidence" value="ECO:0007669"/>
    <property type="project" value="UniProtKB-SubCell"/>
</dbReference>
<dbReference type="InterPro" id="IPR029131">
    <property type="entry name" value="HAUS5"/>
</dbReference>
<protein>
    <submittedName>
        <fullName evidence="7">HAUS augmin-like complex subunit 5</fullName>
    </submittedName>
</protein>
<evidence type="ECO:0000313" key="8">
    <source>
        <dbReference type="Proteomes" id="UP001474421"/>
    </source>
</evidence>
<keyword evidence="3" id="KW-1015">Disulfide bond</keyword>
<dbReference type="GO" id="GO:0007098">
    <property type="term" value="P:centrosome cycle"/>
    <property type="evidence" value="ECO:0007669"/>
    <property type="project" value="InterPro"/>
</dbReference>
<dbReference type="GO" id="GO:0005813">
    <property type="term" value="C:centrosome"/>
    <property type="evidence" value="ECO:0007669"/>
    <property type="project" value="TreeGrafter"/>
</dbReference>
<dbReference type="Pfam" id="PF08205">
    <property type="entry name" value="C2-set_2"/>
    <property type="match status" value="1"/>
</dbReference>
<dbReference type="PANTHER" id="PTHR28588:SF1">
    <property type="entry name" value="HAUS AUGMIN-LIKE COMPLEX SUBUNIT 5"/>
    <property type="match status" value="1"/>
</dbReference>
<dbReference type="Gene3D" id="2.60.40.10">
    <property type="entry name" value="Immunoglobulins"/>
    <property type="match status" value="5"/>
</dbReference>
<feature type="chain" id="PRO_5043351292" evidence="5">
    <location>
        <begin position="21"/>
        <end position="1347"/>
    </location>
</feature>
<dbReference type="InterPro" id="IPR013783">
    <property type="entry name" value="Ig-like_fold"/>
</dbReference>
<dbReference type="SUPFAM" id="SSF48726">
    <property type="entry name" value="Immunoglobulin"/>
    <property type="match status" value="4"/>
</dbReference>
<dbReference type="GO" id="GO:0051225">
    <property type="term" value="P:spindle assembly"/>
    <property type="evidence" value="ECO:0007669"/>
    <property type="project" value="InterPro"/>
</dbReference>
<keyword evidence="2" id="KW-0472">Membrane</keyword>
<keyword evidence="4" id="KW-0175">Coiled coil</keyword>
<proteinExistence type="predicted"/>
<keyword evidence="5" id="KW-0732">Signal</keyword>
<dbReference type="PRINTS" id="PR02091">
    <property type="entry name" value="HAUSAUGMINL5"/>
</dbReference>
<dbReference type="InterPro" id="IPR026215">
    <property type="entry name" value="HAUS5_metazoa"/>
</dbReference>
<evidence type="ECO:0000256" key="4">
    <source>
        <dbReference type="SAM" id="Coils"/>
    </source>
</evidence>
<comment type="subcellular location">
    <subcellularLocation>
        <location evidence="1">Membrane</location>
        <topology evidence="1">Single-pass membrane protein</topology>
    </subcellularLocation>
</comment>
<dbReference type="InterPro" id="IPR003598">
    <property type="entry name" value="Ig_sub2"/>
</dbReference>
<name>A0AAW1AX64_CROAD</name>
<feature type="coiled-coil region" evidence="4">
    <location>
        <begin position="769"/>
        <end position="859"/>
    </location>
</feature>
<dbReference type="InterPro" id="IPR007110">
    <property type="entry name" value="Ig-like_dom"/>
</dbReference>
<dbReference type="InterPro" id="IPR003599">
    <property type="entry name" value="Ig_sub"/>
</dbReference>
<dbReference type="InterPro" id="IPR036179">
    <property type="entry name" value="Ig-like_dom_sf"/>
</dbReference>
<dbReference type="GO" id="GO:0070652">
    <property type="term" value="C:HAUS complex"/>
    <property type="evidence" value="ECO:0007669"/>
    <property type="project" value="InterPro"/>
</dbReference>
<evidence type="ECO:0000256" key="5">
    <source>
        <dbReference type="SAM" id="SignalP"/>
    </source>
</evidence>
<dbReference type="Pfam" id="PF13927">
    <property type="entry name" value="Ig_3"/>
    <property type="match status" value="2"/>
</dbReference>
<feature type="signal peptide" evidence="5">
    <location>
        <begin position="1"/>
        <end position="20"/>
    </location>
</feature>
<dbReference type="PANTHER" id="PTHR28588">
    <property type="entry name" value="HAUS AUGMIN-LIKE COMPLEX SUBUNIT 5"/>
    <property type="match status" value="1"/>
</dbReference>
<evidence type="ECO:0000259" key="6">
    <source>
        <dbReference type="PROSITE" id="PS50835"/>
    </source>
</evidence>
<dbReference type="EMBL" id="JAOTOJ010000011">
    <property type="protein sequence ID" value="KAK9394550.1"/>
    <property type="molecule type" value="Genomic_DNA"/>
</dbReference>
<feature type="domain" description="Ig-like" evidence="6">
    <location>
        <begin position="330"/>
        <end position="411"/>
    </location>
</feature>
<dbReference type="SMART" id="SM00408">
    <property type="entry name" value="IGc2"/>
    <property type="match status" value="2"/>
</dbReference>
<evidence type="ECO:0000313" key="7">
    <source>
        <dbReference type="EMBL" id="KAK9394550.1"/>
    </source>
</evidence>
<evidence type="ECO:0000256" key="3">
    <source>
        <dbReference type="ARBA" id="ARBA00023157"/>
    </source>
</evidence>
<evidence type="ECO:0000256" key="1">
    <source>
        <dbReference type="ARBA" id="ARBA00004167"/>
    </source>
</evidence>
<dbReference type="PROSITE" id="PS50835">
    <property type="entry name" value="IG_LIKE"/>
    <property type="match status" value="3"/>
</dbReference>
<comment type="caution">
    <text evidence="7">The sequence shown here is derived from an EMBL/GenBank/DDBJ whole genome shotgun (WGS) entry which is preliminary data.</text>
</comment>
<dbReference type="Proteomes" id="UP001474421">
    <property type="component" value="Unassembled WGS sequence"/>
</dbReference>
<dbReference type="Pfam" id="PF14817">
    <property type="entry name" value="HAUS5"/>
    <property type="match status" value="1"/>
</dbReference>
<gene>
    <name evidence="7" type="ORF">NXF25_015078</name>
</gene>